<comment type="caution">
    <text evidence="2">The sequence shown here is derived from an EMBL/GenBank/DDBJ whole genome shotgun (WGS) entry which is preliminary data.</text>
</comment>
<gene>
    <name evidence="2" type="ORF">PACLA_8A069972</name>
</gene>
<name>A0A6S7HTE0_PARCT</name>
<feature type="compositionally biased region" description="Basic and acidic residues" evidence="1">
    <location>
        <begin position="25"/>
        <end position="44"/>
    </location>
</feature>
<sequence length="290" mass="32595">MKSEAWVPEHTPPESPPRGESSESPGRKELPGREELPQRKEATGKKVLPGRKVVPERDEVMSEEWSSEEQESIDQSSSDGSYTNDSRLVKARFWEKRMDDLEKLRTPEQIQKLNSSTVGRAAVKILGEYEEKPDETMASQTEYMSVRDYLLTSICINNGSRSGALANMTIGEFRSAQALDGSFVVKVKKHKTFTTHGPANIVLSTMLHNWMKIFINKFCYALADNTSENDESVFLTWSNRPMDSSQIGCQIDSAWGKVFGKYAATGGGMESGENLTEWMETQFFSGEHWG</sequence>
<organism evidence="2 3">
    <name type="scientific">Paramuricea clavata</name>
    <name type="common">Red gorgonian</name>
    <name type="synonym">Violescent sea-whip</name>
    <dbReference type="NCBI Taxonomy" id="317549"/>
    <lineage>
        <taxon>Eukaryota</taxon>
        <taxon>Metazoa</taxon>
        <taxon>Cnidaria</taxon>
        <taxon>Anthozoa</taxon>
        <taxon>Octocorallia</taxon>
        <taxon>Malacalcyonacea</taxon>
        <taxon>Plexauridae</taxon>
        <taxon>Paramuricea</taxon>
    </lineage>
</organism>
<feature type="compositionally biased region" description="Acidic residues" evidence="1">
    <location>
        <begin position="61"/>
        <end position="72"/>
    </location>
</feature>
<dbReference type="AlphaFoldDB" id="A0A6S7HTE0"/>
<feature type="region of interest" description="Disordered" evidence="1">
    <location>
        <begin position="1"/>
        <end position="84"/>
    </location>
</feature>
<proteinExistence type="predicted"/>
<accession>A0A6S7HTE0</accession>
<keyword evidence="3" id="KW-1185">Reference proteome</keyword>
<evidence type="ECO:0000313" key="2">
    <source>
        <dbReference type="EMBL" id="CAB3998490.1"/>
    </source>
</evidence>
<evidence type="ECO:0000313" key="3">
    <source>
        <dbReference type="Proteomes" id="UP001152795"/>
    </source>
</evidence>
<protein>
    <submittedName>
        <fullName evidence="2">Neurofilament medium polypeptide</fullName>
    </submittedName>
</protein>
<dbReference type="Proteomes" id="UP001152795">
    <property type="component" value="Unassembled WGS sequence"/>
</dbReference>
<evidence type="ECO:0000256" key="1">
    <source>
        <dbReference type="SAM" id="MobiDB-lite"/>
    </source>
</evidence>
<dbReference type="EMBL" id="CACRXK020003370">
    <property type="protein sequence ID" value="CAB3998490.1"/>
    <property type="molecule type" value="Genomic_DNA"/>
</dbReference>
<dbReference type="OrthoDB" id="5990091at2759"/>
<reference evidence="2" key="1">
    <citation type="submission" date="2020-04" db="EMBL/GenBank/DDBJ databases">
        <authorList>
            <person name="Alioto T."/>
            <person name="Alioto T."/>
            <person name="Gomez Garrido J."/>
        </authorList>
    </citation>
    <scope>NUCLEOTIDE SEQUENCE</scope>
    <source>
        <strain evidence="2">A484AB</strain>
    </source>
</reference>